<reference evidence="1" key="1">
    <citation type="journal article" date="2019" name="Genome Biol. Evol.">
        <title>Complete Sequence of Succinamopine Ti-Plasmid pTiEU6 Reveals Its Evolutionary Relatedness with Nopaline-Type Ti-Plasmids.</title>
        <authorList>
            <person name="Shao S."/>
            <person name="van Heusden G.P.H."/>
            <person name="Hooykaas P.J.J."/>
        </authorList>
    </citation>
    <scope>NUCLEOTIDE SEQUENCE</scope>
    <source>
        <strain evidence="2">CFBP2178</strain>
        <strain evidence="3">Kerr108</strain>
        <strain evidence="1">Sule1</strain>
        <plasmid evidence="2">pTiCFBP2178</plasmid>
        <plasmid evidence="3">pTiKerr108</plasmid>
        <plasmid evidence="1">pTiSule1</plasmid>
    </source>
</reference>
<geneLocation type="plasmid" evidence="1">
    <name>pTiSule1</name>
</geneLocation>
<name>A0A5B9T575_AGRTU</name>
<gene>
    <name evidence="2" type="ORF">AgrTiCFBP2178_00128</name>
    <name evidence="3" type="ORF">AgrTiKerr108_00132</name>
    <name evidence="1" type="ORF">AgrTiSule1_00128</name>
</gene>
<organism evidence="1">
    <name type="scientific">Agrobacterium tumefaciens</name>
    <dbReference type="NCBI Taxonomy" id="358"/>
    <lineage>
        <taxon>Bacteria</taxon>
        <taxon>Pseudomonadati</taxon>
        <taxon>Pseudomonadota</taxon>
        <taxon>Alphaproteobacteria</taxon>
        <taxon>Hyphomicrobiales</taxon>
        <taxon>Rhizobiaceae</taxon>
        <taxon>Rhizobium/Agrobacterium group</taxon>
        <taxon>Agrobacterium</taxon>
        <taxon>Agrobacterium tumefaciens complex</taxon>
    </lineage>
</organism>
<dbReference type="EMBL" id="MK439381">
    <property type="protein sequence ID" value="QEG97051.1"/>
    <property type="molecule type" value="Genomic_DNA"/>
</dbReference>
<evidence type="ECO:0000313" key="3">
    <source>
        <dbReference type="EMBL" id="QEG97655.1"/>
    </source>
</evidence>
<geneLocation type="plasmid" evidence="3">
    <name>pTiKerr108</name>
</geneLocation>
<dbReference type="EMBL" id="MK439384">
    <property type="protein sequence ID" value="QEG97655.1"/>
    <property type="molecule type" value="Genomic_DNA"/>
</dbReference>
<keyword evidence="1" id="KW-0614">Plasmid</keyword>
<evidence type="ECO:0000313" key="2">
    <source>
        <dbReference type="EMBL" id="QEG97253.1"/>
    </source>
</evidence>
<geneLocation type="plasmid" evidence="2">
    <name>pTiCFBP2178</name>
</geneLocation>
<sequence length="120" mass="13788">MSNRLSLYELGLHMLQHMALTRKRHHPQGRFERHPSKFAMFVIDDNSCPSIHETNEDRQHADCVAIRLIELLTYVCRIELTTSQAGFFTNFAQRCFPCFLPLFNSTGNLAPLADQRAIPA</sequence>
<accession>A0A5B9T575</accession>
<proteinExistence type="predicted"/>
<dbReference type="EMBL" id="MK439382">
    <property type="protein sequence ID" value="QEG97253.1"/>
    <property type="molecule type" value="Genomic_DNA"/>
</dbReference>
<protein>
    <submittedName>
        <fullName evidence="1">Uncharacterized protein</fullName>
    </submittedName>
</protein>
<evidence type="ECO:0000313" key="1">
    <source>
        <dbReference type="EMBL" id="QEG97051.1"/>
    </source>
</evidence>
<dbReference type="AlphaFoldDB" id="A0A5B9T575"/>